<protein>
    <recommendedName>
        <fullName evidence="3">MULE transposase domain-containing protein</fullName>
    </recommendedName>
</protein>
<evidence type="ECO:0000313" key="2">
    <source>
        <dbReference type="Proteomes" id="UP001497497"/>
    </source>
</evidence>
<reference evidence="1 2" key="1">
    <citation type="submission" date="2024-04" db="EMBL/GenBank/DDBJ databases">
        <authorList>
            <consortium name="Genoscope - CEA"/>
            <person name="William W."/>
        </authorList>
    </citation>
    <scope>NUCLEOTIDE SEQUENCE [LARGE SCALE GENOMIC DNA]</scope>
</reference>
<dbReference type="Proteomes" id="UP001497497">
    <property type="component" value="Unassembled WGS sequence"/>
</dbReference>
<organism evidence="1 2">
    <name type="scientific">Lymnaea stagnalis</name>
    <name type="common">Great pond snail</name>
    <name type="synonym">Helix stagnalis</name>
    <dbReference type="NCBI Taxonomy" id="6523"/>
    <lineage>
        <taxon>Eukaryota</taxon>
        <taxon>Metazoa</taxon>
        <taxon>Spiralia</taxon>
        <taxon>Lophotrochozoa</taxon>
        <taxon>Mollusca</taxon>
        <taxon>Gastropoda</taxon>
        <taxon>Heterobranchia</taxon>
        <taxon>Euthyneura</taxon>
        <taxon>Panpulmonata</taxon>
        <taxon>Hygrophila</taxon>
        <taxon>Lymnaeoidea</taxon>
        <taxon>Lymnaeidae</taxon>
        <taxon>Lymnaea</taxon>
    </lineage>
</organism>
<accession>A0AAV2I0I7</accession>
<dbReference type="EMBL" id="CAXITT010000332">
    <property type="protein sequence ID" value="CAL1539219.1"/>
    <property type="molecule type" value="Genomic_DNA"/>
</dbReference>
<sequence>MICIAIAALDQDLFELLMKPINKDLNLYLTDPTEYSFYLRHVLIYWLSTNHIDMSKIKLRSDFDPQVCSSHPRPALKRKLDIVTNGGGDATPKRLAKNKYSSQNKLNINEYILECIAAKVRPDDLVSEVFKEYGQNLDNPEALANTIRSQYSDLTFNDAIERDKEAELSIKSYVKDLVKNPGDNPVIFYKNKGKAIDNFSEDDFCVAIQTKFQKQMMIDYGKKCLCVDLPKKQTAGGLYIMTILVFVEGTDELPVAWLISNKNDNITVGKFFKMLKSNVGPLQTEIFLGDISWTLFKLWSQHFPKPLKKMFCTWEVQNVLKHRLKSQIVDMRLQKEISNYLSV</sequence>
<dbReference type="AlphaFoldDB" id="A0AAV2I0I7"/>
<feature type="non-terminal residue" evidence="1">
    <location>
        <position position="343"/>
    </location>
</feature>
<comment type="caution">
    <text evidence="1">The sequence shown here is derived from an EMBL/GenBank/DDBJ whole genome shotgun (WGS) entry which is preliminary data.</text>
</comment>
<evidence type="ECO:0008006" key="3">
    <source>
        <dbReference type="Google" id="ProtNLM"/>
    </source>
</evidence>
<gene>
    <name evidence="1" type="ORF">GSLYS_00013038001</name>
</gene>
<proteinExistence type="predicted"/>
<name>A0AAV2I0I7_LYMST</name>
<evidence type="ECO:0000313" key="1">
    <source>
        <dbReference type="EMBL" id="CAL1539219.1"/>
    </source>
</evidence>
<keyword evidence="2" id="KW-1185">Reference proteome</keyword>